<comment type="subcellular location">
    <subcellularLocation>
        <location evidence="1">Membrane</location>
        <topology evidence="1">Multi-pass membrane protein</topology>
    </subcellularLocation>
</comment>
<dbReference type="Gene3D" id="1.20.1740.10">
    <property type="entry name" value="Amino acid/polyamine transporter I"/>
    <property type="match status" value="1"/>
</dbReference>
<accession>A0A9P4LCG4</accession>
<feature type="transmembrane region" description="Helical" evidence="6">
    <location>
        <begin position="74"/>
        <end position="92"/>
    </location>
</feature>
<dbReference type="RefSeq" id="XP_040791702.1">
    <property type="nucleotide sequence ID" value="XM_040933109.1"/>
</dbReference>
<dbReference type="GeneID" id="63850360"/>
<evidence type="ECO:0000256" key="3">
    <source>
        <dbReference type="ARBA" id="ARBA00022692"/>
    </source>
</evidence>
<dbReference type="PANTHER" id="PTHR45649:SF8">
    <property type="entry name" value="PERMEASE, PUTATIVE-RELATED"/>
    <property type="match status" value="1"/>
</dbReference>
<dbReference type="Pfam" id="PF13520">
    <property type="entry name" value="AA_permease_2"/>
    <property type="match status" value="1"/>
</dbReference>
<name>A0A9P4LCG4_9PLEO</name>
<dbReference type="PANTHER" id="PTHR45649">
    <property type="entry name" value="AMINO-ACID PERMEASE BAT1"/>
    <property type="match status" value="1"/>
</dbReference>
<feature type="transmembrane region" description="Helical" evidence="6">
    <location>
        <begin position="162"/>
        <end position="182"/>
    </location>
</feature>
<dbReference type="EMBL" id="ML976615">
    <property type="protein sequence ID" value="KAF1849139.1"/>
    <property type="molecule type" value="Genomic_DNA"/>
</dbReference>
<evidence type="ECO:0000256" key="6">
    <source>
        <dbReference type="SAM" id="Phobius"/>
    </source>
</evidence>
<evidence type="ECO:0000256" key="5">
    <source>
        <dbReference type="ARBA" id="ARBA00023136"/>
    </source>
</evidence>
<dbReference type="PROSITE" id="PS00218">
    <property type="entry name" value="AMINO_ACID_PERMEASE_1"/>
    <property type="match status" value="1"/>
</dbReference>
<dbReference type="GO" id="GO:0022857">
    <property type="term" value="F:transmembrane transporter activity"/>
    <property type="evidence" value="ECO:0007669"/>
    <property type="project" value="InterPro"/>
</dbReference>
<evidence type="ECO:0000313" key="8">
    <source>
        <dbReference type="Proteomes" id="UP000800039"/>
    </source>
</evidence>
<evidence type="ECO:0000256" key="4">
    <source>
        <dbReference type="ARBA" id="ARBA00022989"/>
    </source>
</evidence>
<keyword evidence="4 6" id="KW-1133">Transmembrane helix</keyword>
<feature type="transmembrane region" description="Helical" evidence="6">
    <location>
        <begin position="438"/>
        <end position="462"/>
    </location>
</feature>
<gene>
    <name evidence="7" type="ORF">K460DRAFT_365048</name>
</gene>
<organism evidence="7 8">
    <name type="scientific">Cucurbitaria berberidis CBS 394.84</name>
    <dbReference type="NCBI Taxonomy" id="1168544"/>
    <lineage>
        <taxon>Eukaryota</taxon>
        <taxon>Fungi</taxon>
        <taxon>Dikarya</taxon>
        <taxon>Ascomycota</taxon>
        <taxon>Pezizomycotina</taxon>
        <taxon>Dothideomycetes</taxon>
        <taxon>Pleosporomycetidae</taxon>
        <taxon>Pleosporales</taxon>
        <taxon>Pleosporineae</taxon>
        <taxon>Cucurbitariaceae</taxon>
        <taxon>Cucurbitaria</taxon>
    </lineage>
</organism>
<sequence>MASDLVSDPEKKVIDDSNSSDDEVLAQLGYTHELKRSFGLLGMIGFSFSIITSWTALSGVFIIGLESGGPPVMIWGWVAVCLVTLAVAYSMAEMCSAYPVAGGQYSWVAILAPTRWARGLSYLCGWFMLIGIICMGAVNNNVAANFVLGTAQLNYGFTIQRWHAVLIAYLITFIAAVSNAFFPHILNKLSKAIFAWNLLSFIVCLVTILAKNDHKQSASYVFSDFQNSTGWSAPFATCLGLLQSAFGMCCYDAPSHMTEEMKNARKQAPRAIVMSVYIGFFTGFIWLIALCFCIGDLDLTAATATGVPVIEIMYHSTGSVAGASTLASMIAVIALVSANSLMAEGSRAVYAFSRDNGLPFSGLLSKVSSRQVPVFAIILTAVVQMAFNSIYFGTTTGFNTIVTIATQGFYLSYLMPLLSRILAHFTGKKTRLEGPYSLGRWGIILNIIGFLYLAFICVIANFPSATPVDSDNMNYTSAATGAVMLVSLIFWITTGRRKFTGPVDGGNL</sequence>
<dbReference type="OrthoDB" id="3257095at2759"/>
<proteinExistence type="predicted"/>
<feature type="transmembrane region" description="Helical" evidence="6">
    <location>
        <begin position="38"/>
        <end position="62"/>
    </location>
</feature>
<keyword evidence="2" id="KW-0813">Transport</keyword>
<keyword evidence="8" id="KW-1185">Reference proteome</keyword>
<feature type="transmembrane region" description="Helical" evidence="6">
    <location>
        <begin position="272"/>
        <end position="297"/>
    </location>
</feature>
<keyword evidence="3 6" id="KW-0812">Transmembrane</keyword>
<feature type="transmembrane region" description="Helical" evidence="6">
    <location>
        <begin position="474"/>
        <end position="492"/>
    </location>
</feature>
<comment type="caution">
    <text evidence="7">The sequence shown here is derived from an EMBL/GenBank/DDBJ whole genome shotgun (WGS) entry which is preliminary data.</text>
</comment>
<dbReference type="InterPro" id="IPR004840">
    <property type="entry name" value="Amino_acid_permease_CS"/>
</dbReference>
<reference evidence="7" key="1">
    <citation type="submission" date="2020-01" db="EMBL/GenBank/DDBJ databases">
        <authorList>
            <consortium name="DOE Joint Genome Institute"/>
            <person name="Haridas S."/>
            <person name="Albert R."/>
            <person name="Binder M."/>
            <person name="Bloem J."/>
            <person name="Labutti K."/>
            <person name="Salamov A."/>
            <person name="Andreopoulos B."/>
            <person name="Baker S.E."/>
            <person name="Barry K."/>
            <person name="Bills G."/>
            <person name="Bluhm B.H."/>
            <person name="Cannon C."/>
            <person name="Castanera R."/>
            <person name="Culley D.E."/>
            <person name="Daum C."/>
            <person name="Ezra D."/>
            <person name="Gonzalez J.B."/>
            <person name="Henrissat B."/>
            <person name="Kuo A."/>
            <person name="Liang C."/>
            <person name="Lipzen A."/>
            <person name="Lutzoni F."/>
            <person name="Magnuson J."/>
            <person name="Mondo S."/>
            <person name="Nolan M."/>
            <person name="Ohm R."/>
            <person name="Pangilinan J."/>
            <person name="Park H.-J."/>
            <person name="Ramirez L."/>
            <person name="Alfaro M."/>
            <person name="Sun H."/>
            <person name="Tritt A."/>
            <person name="Yoshinaga Y."/>
            <person name="Zwiers L.-H."/>
            <person name="Turgeon B.G."/>
            <person name="Goodwin S.B."/>
            <person name="Spatafora J.W."/>
            <person name="Crous P.W."/>
            <person name="Grigoriev I.V."/>
        </authorList>
    </citation>
    <scope>NUCLEOTIDE SEQUENCE</scope>
    <source>
        <strain evidence="7">CBS 394.84</strain>
    </source>
</reference>
<feature type="transmembrane region" description="Helical" evidence="6">
    <location>
        <begin position="194"/>
        <end position="211"/>
    </location>
</feature>
<feature type="transmembrane region" description="Helical" evidence="6">
    <location>
        <begin position="398"/>
        <end position="418"/>
    </location>
</feature>
<dbReference type="AlphaFoldDB" id="A0A9P4LCG4"/>
<evidence type="ECO:0000256" key="2">
    <source>
        <dbReference type="ARBA" id="ARBA00022448"/>
    </source>
</evidence>
<evidence type="ECO:0000256" key="1">
    <source>
        <dbReference type="ARBA" id="ARBA00004141"/>
    </source>
</evidence>
<dbReference type="InterPro" id="IPR002293">
    <property type="entry name" value="AA/rel_permease1"/>
</dbReference>
<dbReference type="Proteomes" id="UP000800039">
    <property type="component" value="Unassembled WGS sequence"/>
</dbReference>
<keyword evidence="5 6" id="KW-0472">Membrane</keyword>
<evidence type="ECO:0000313" key="7">
    <source>
        <dbReference type="EMBL" id="KAF1849139.1"/>
    </source>
</evidence>
<dbReference type="GO" id="GO:0006865">
    <property type="term" value="P:amino acid transport"/>
    <property type="evidence" value="ECO:0007669"/>
    <property type="project" value="InterPro"/>
</dbReference>
<feature type="transmembrane region" description="Helical" evidence="6">
    <location>
        <begin position="372"/>
        <end position="392"/>
    </location>
</feature>
<feature type="transmembrane region" description="Helical" evidence="6">
    <location>
        <begin position="317"/>
        <end position="338"/>
    </location>
</feature>
<dbReference type="PIRSF" id="PIRSF006060">
    <property type="entry name" value="AA_transporter"/>
    <property type="match status" value="1"/>
</dbReference>
<feature type="transmembrane region" description="Helical" evidence="6">
    <location>
        <begin position="231"/>
        <end position="251"/>
    </location>
</feature>
<feature type="transmembrane region" description="Helical" evidence="6">
    <location>
        <begin position="120"/>
        <end position="142"/>
    </location>
</feature>
<dbReference type="GO" id="GO:0016020">
    <property type="term" value="C:membrane"/>
    <property type="evidence" value="ECO:0007669"/>
    <property type="project" value="UniProtKB-SubCell"/>
</dbReference>
<protein>
    <submittedName>
        <fullName evidence="7">GABA permease</fullName>
    </submittedName>
</protein>